<dbReference type="RefSeq" id="WP_277190516.1">
    <property type="nucleotide sequence ID" value="NZ_JAROAV010000002.1"/>
</dbReference>
<organism evidence="1 2">
    <name type="scientific">Luteipulveratus flavus</name>
    <dbReference type="NCBI Taxonomy" id="3031728"/>
    <lineage>
        <taxon>Bacteria</taxon>
        <taxon>Bacillati</taxon>
        <taxon>Actinomycetota</taxon>
        <taxon>Actinomycetes</taxon>
        <taxon>Micrococcales</taxon>
        <taxon>Dermacoccaceae</taxon>
        <taxon>Luteipulveratus</taxon>
    </lineage>
</organism>
<evidence type="ECO:0000313" key="1">
    <source>
        <dbReference type="EMBL" id="MDF8262742.1"/>
    </source>
</evidence>
<gene>
    <name evidence="1" type="ORF">P4R38_00605</name>
</gene>
<name>A0ABT6C373_9MICO</name>
<accession>A0ABT6C373</accession>
<reference evidence="1 2" key="1">
    <citation type="submission" date="2023-03" db="EMBL/GenBank/DDBJ databases">
        <title>YIM 133296 draft genome.</title>
        <authorList>
            <person name="Xiong L."/>
        </authorList>
    </citation>
    <scope>NUCLEOTIDE SEQUENCE [LARGE SCALE GENOMIC DNA]</scope>
    <source>
        <strain evidence="1 2">YIM 133296</strain>
    </source>
</reference>
<proteinExistence type="predicted"/>
<evidence type="ECO:0000313" key="2">
    <source>
        <dbReference type="Proteomes" id="UP001528912"/>
    </source>
</evidence>
<dbReference type="Proteomes" id="UP001528912">
    <property type="component" value="Unassembled WGS sequence"/>
</dbReference>
<dbReference type="EMBL" id="JAROAV010000002">
    <property type="protein sequence ID" value="MDF8262742.1"/>
    <property type="molecule type" value="Genomic_DNA"/>
</dbReference>
<comment type="caution">
    <text evidence="1">The sequence shown here is derived from an EMBL/GenBank/DDBJ whole genome shotgun (WGS) entry which is preliminary data.</text>
</comment>
<protein>
    <submittedName>
        <fullName evidence="1">Uncharacterized protein</fullName>
    </submittedName>
</protein>
<sequence>MSIDVVSSDGICGADPCRAAFARRVQRNRHRSAGEMLDDLGAAFALAPEVIAGLCGLDDQDLRVARSTGHVADAAQHGRVVELFALCQTVEDVLGVSVSAWLPPAARVDDLLDGVRRELHTTYLVA</sequence>
<keyword evidence="2" id="KW-1185">Reference proteome</keyword>